<proteinExistence type="predicted"/>
<dbReference type="GO" id="GO:0016301">
    <property type="term" value="F:kinase activity"/>
    <property type="evidence" value="ECO:0007669"/>
    <property type="project" value="UniProtKB-KW"/>
</dbReference>
<accession>A0ABT1KZN2</accession>
<keyword evidence="8 11" id="KW-1133">Transmembrane helix</keyword>
<dbReference type="SUPFAM" id="SSF47384">
    <property type="entry name" value="Homodimeric domain of signal transducing histidine kinase"/>
    <property type="match status" value="1"/>
</dbReference>
<evidence type="ECO:0000256" key="5">
    <source>
        <dbReference type="ARBA" id="ARBA00022679"/>
    </source>
</evidence>
<dbReference type="Pfam" id="PF02518">
    <property type="entry name" value="HATPase_c"/>
    <property type="match status" value="1"/>
</dbReference>
<dbReference type="PANTHER" id="PTHR45436">
    <property type="entry name" value="SENSOR HISTIDINE KINASE YKOH"/>
    <property type="match status" value="1"/>
</dbReference>
<keyword evidence="7 14" id="KW-0418">Kinase</keyword>
<dbReference type="CDD" id="cd00082">
    <property type="entry name" value="HisKA"/>
    <property type="match status" value="1"/>
</dbReference>
<comment type="caution">
    <text evidence="14">The sequence shown here is derived from an EMBL/GenBank/DDBJ whole genome shotgun (WGS) entry which is preliminary data.</text>
</comment>
<evidence type="ECO:0000313" key="14">
    <source>
        <dbReference type="EMBL" id="MCP3423227.1"/>
    </source>
</evidence>
<dbReference type="InterPro" id="IPR005467">
    <property type="entry name" value="His_kinase_dom"/>
</dbReference>
<keyword evidence="6 11" id="KW-0812">Transmembrane</keyword>
<keyword evidence="9" id="KW-0902">Two-component regulatory system</keyword>
<dbReference type="PANTHER" id="PTHR45436:SF5">
    <property type="entry name" value="SENSOR HISTIDINE KINASE TRCS"/>
    <property type="match status" value="1"/>
</dbReference>
<dbReference type="Gene3D" id="6.10.340.10">
    <property type="match status" value="1"/>
</dbReference>
<evidence type="ECO:0000256" key="11">
    <source>
        <dbReference type="SAM" id="Phobius"/>
    </source>
</evidence>
<dbReference type="SMART" id="SM00304">
    <property type="entry name" value="HAMP"/>
    <property type="match status" value="1"/>
</dbReference>
<evidence type="ECO:0000256" key="7">
    <source>
        <dbReference type="ARBA" id="ARBA00022777"/>
    </source>
</evidence>
<evidence type="ECO:0000313" key="15">
    <source>
        <dbReference type="Proteomes" id="UP001204524"/>
    </source>
</evidence>
<dbReference type="SUPFAM" id="SSF158472">
    <property type="entry name" value="HAMP domain-like"/>
    <property type="match status" value="1"/>
</dbReference>
<dbReference type="InterPro" id="IPR004358">
    <property type="entry name" value="Sig_transdc_His_kin-like_C"/>
</dbReference>
<evidence type="ECO:0000256" key="9">
    <source>
        <dbReference type="ARBA" id="ARBA00023012"/>
    </source>
</evidence>
<dbReference type="Gene3D" id="1.10.287.130">
    <property type="match status" value="1"/>
</dbReference>
<organism evidence="14 15">
    <name type="scientific">Nocardioides pinisoli</name>
    <dbReference type="NCBI Taxonomy" id="2950279"/>
    <lineage>
        <taxon>Bacteria</taxon>
        <taxon>Bacillati</taxon>
        <taxon>Actinomycetota</taxon>
        <taxon>Actinomycetes</taxon>
        <taxon>Propionibacteriales</taxon>
        <taxon>Nocardioidaceae</taxon>
        <taxon>Nocardioides</taxon>
    </lineage>
</organism>
<gene>
    <name evidence="14" type="ORF">NCI01_15600</name>
</gene>
<dbReference type="PRINTS" id="PR00344">
    <property type="entry name" value="BCTRLSENSOR"/>
</dbReference>
<dbReference type="CDD" id="cd06225">
    <property type="entry name" value="HAMP"/>
    <property type="match status" value="1"/>
</dbReference>
<dbReference type="PROSITE" id="PS50109">
    <property type="entry name" value="HIS_KIN"/>
    <property type="match status" value="1"/>
</dbReference>
<reference evidence="14 15" key="1">
    <citation type="submission" date="2022-06" db="EMBL/GenBank/DDBJ databases">
        <authorList>
            <person name="So Y."/>
        </authorList>
    </citation>
    <scope>NUCLEOTIDE SEQUENCE [LARGE SCALE GENOMIC DNA]</scope>
    <source>
        <strain evidence="14 15">STR3</strain>
    </source>
</reference>
<dbReference type="InterPro" id="IPR036890">
    <property type="entry name" value="HATPase_C_sf"/>
</dbReference>
<dbReference type="InterPro" id="IPR003594">
    <property type="entry name" value="HATPase_dom"/>
</dbReference>
<dbReference type="SUPFAM" id="SSF55874">
    <property type="entry name" value="ATPase domain of HSP90 chaperone/DNA topoisomerase II/histidine kinase"/>
    <property type="match status" value="1"/>
</dbReference>
<evidence type="ECO:0000256" key="1">
    <source>
        <dbReference type="ARBA" id="ARBA00000085"/>
    </source>
</evidence>
<sequence length="465" mass="49655">MRRLLPRRLGLRDRVALGFGLMSLVLATVLAGAAWLLVSAYLTAQQEEAALAQATDHALTIRAGVRAGQDVATLVDRLHYPEDGAALLVLDGERYRGTTTTDATFPQDLVRRTESAGGAPVHETSHGGTYLAVGIPMGEGDVFLELFPRADLVRTLRALWLSLLVSAVATTLLGMVAGRVVARRLIRPVEEVTAAAAAIAQGDLDARLDPGADTDLAELAASFNQTARSLQNRVRADARFAGDVSHELRTPLTTMVNAMESLKHRRRLLPAAAREPLDLLDHELERFRQLVIDLLEISRADSGDEEVAEPVRVPDLVRRAADAAAGRPVTFVEPDAEHLEVEADRRRLAQVVTNLVTNAELHGGGCTSVRVEAAGRDVLLVVDDAGPGVPVGSRQRIFERFTRGPEREEGGFGLGLAIAARHVAWHRGTISVADAPEGGARFVVRLPISSGAVAPATAPTTNVGA</sequence>
<feature type="transmembrane region" description="Helical" evidence="11">
    <location>
        <begin position="21"/>
        <end position="42"/>
    </location>
</feature>
<comment type="subcellular location">
    <subcellularLocation>
        <location evidence="2">Cell membrane</location>
    </subcellularLocation>
</comment>
<keyword evidence="15" id="KW-1185">Reference proteome</keyword>
<dbReference type="InterPro" id="IPR003660">
    <property type="entry name" value="HAMP_dom"/>
</dbReference>
<keyword evidence="5" id="KW-0808">Transferase</keyword>
<evidence type="ECO:0000256" key="10">
    <source>
        <dbReference type="ARBA" id="ARBA00023136"/>
    </source>
</evidence>
<evidence type="ECO:0000256" key="4">
    <source>
        <dbReference type="ARBA" id="ARBA00022553"/>
    </source>
</evidence>
<feature type="transmembrane region" description="Helical" evidence="11">
    <location>
        <begin position="158"/>
        <end position="177"/>
    </location>
</feature>
<evidence type="ECO:0000256" key="3">
    <source>
        <dbReference type="ARBA" id="ARBA00012438"/>
    </source>
</evidence>
<dbReference type="Gene3D" id="3.30.565.10">
    <property type="entry name" value="Histidine kinase-like ATPase, C-terminal domain"/>
    <property type="match status" value="1"/>
</dbReference>
<evidence type="ECO:0000256" key="2">
    <source>
        <dbReference type="ARBA" id="ARBA00004236"/>
    </source>
</evidence>
<comment type="catalytic activity">
    <reaction evidence="1">
        <text>ATP + protein L-histidine = ADP + protein N-phospho-L-histidine.</text>
        <dbReference type="EC" id="2.7.13.3"/>
    </reaction>
</comment>
<dbReference type="EC" id="2.7.13.3" evidence="3"/>
<dbReference type="SMART" id="SM00388">
    <property type="entry name" value="HisKA"/>
    <property type="match status" value="1"/>
</dbReference>
<keyword evidence="4" id="KW-0597">Phosphoprotein</keyword>
<dbReference type="PROSITE" id="PS50885">
    <property type="entry name" value="HAMP"/>
    <property type="match status" value="1"/>
</dbReference>
<keyword evidence="10 11" id="KW-0472">Membrane</keyword>
<dbReference type="Pfam" id="PF00512">
    <property type="entry name" value="HisKA"/>
    <property type="match status" value="1"/>
</dbReference>
<dbReference type="RefSeq" id="WP_254182421.1">
    <property type="nucleotide sequence ID" value="NZ_JANARS010000006.1"/>
</dbReference>
<feature type="domain" description="Histidine kinase" evidence="12">
    <location>
        <begin position="243"/>
        <end position="450"/>
    </location>
</feature>
<dbReference type="Pfam" id="PF00672">
    <property type="entry name" value="HAMP"/>
    <property type="match status" value="1"/>
</dbReference>
<dbReference type="InterPro" id="IPR003661">
    <property type="entry name" value="HisK_dim/P_dom"/>
</dbReference>
<evidence type="ECO:0000256" key="6">
    <source>
        <dbReference type="ARBA" id="ARBA00022692"/>
    </source>
</evidence>
<evidence type="ECO:0000259" key="12">
    <source>
        <dbReference type="PROSITE" id="PS50109"/>
    </source>
</evidence>
<feature type="domain" description="HAMP" evidence="13">
    <location>
        <begin position="183"/>
        <end position="235"/>
    </location>
</feature>
<evidence type="ECO:0000259" key="13">
    <source>
        <dbReference type="PROSITE" id="PS50885"/>
    </source>
</evidence>
<name>A0ABT1KZN2_9ACTN</name>
<dbReference type="SMART" id="SM00387">
    <property type="entry name" value="HATPase_c"/>
    <property type="match status" value="1"/>
</dbReference>
<dbReference type="InterPro" id="IPR050428">
    <property type="entry name" value="TCS_sensor_his_kinase"/>
</dbReference>
<dbReference type="Proteomes" id="UP001204524">
    <property type="component" value="Unassembled WGS sequence"/>
</dbReference>
<dbReference type="EMBL" id="JANARS010000006">
    <property type="protein sequence ID" value="MCP3423227.1"/>
    <property type="molecule type" value="Genomic_DNA"/>
</dbReference>
<dbReference type="CDD" id="cd00075">
    <property type="entry name" value="HATPase"/>
    <property type="match status" value="1"/>
</dbReference>
<dbReference type="InterPro" id="IPR036097">
    <property type="entry name" value="HisK_dim/P_sf"/>
</dbReference>
<evidence type="ECO:0000256" key="8">
    <source>
        <dbReference type="ARBA" id="ARBA00022989"/>
    </source>
</evidence>
<protein>
    <recommendedName>
        <fullName evidence="3">histidine kinase</fullName>
        <ecNumber evidence="3">2.7.13.3</ecNumber>
    </recommendedName>
</protein>